<dbReference type="RefSeq" id="WP_091591474.1">
    <property type="nucleotide sequence ID" value="NZ_JBHRWG010000004.1"/>
</dbReference>
<organism evidence="1 2">
    <name type="scientific">Micromonospora krabiensis</name>
    <dbReference type="NCBI Taxonomy" id="307121"/>
    <lineage>
        <taxon>Bacteria</taxon>
        <taxon>Bacillati</taxon>
        <taxon>Actinomycetota</taxon>
        <taxon>Actinomycetes</taxon>
        <taxon>Micromonosporales</taxon>
        <taxon>Micromonosporaceae</taxon>
        <taxon>Micromonospora</taxon>
    </lineage>
</organism>
<proteinExistence type="predicted"/>
<evidence type="ECO:0000313" key="1">
    <source>
        <dbReference type="EMBL" id="SBV27576.1"/>
    </source>
</evidence>
<accession>A0A1C3N4V6</accession>
<dbReference type="EMBL" id="LT598496">
    <property type="protein sequence ID" value="SBV27576.1"/>
    <property type="molecule type" value="Genomic_DNA"/>
</dbReference>
<evidence type="ECO:0000313" key="2">
    <source>
        <dbReference type="Proteomes" id="UP000199393"/>
    </source>
</evidence>
<dbReference type="Proteomes" id="UP000199393">
    <property type="component" value="Chromosome I"/>
</dbReference>
<dbReference type="AlphaFoldDB" id="A0A1C3N4V6"/>
<protein>
    <submittedName>
        <fullName evidence="1">Uncharacterized protein</fullName>
    </submittedName>
</protein>
<reference evidence="2" key="1">
    <citation type="submission" date="2016-06" db="EMBL/GenBank/DDBJ databases">
        <authorList>
            <person name="Varghese N."/>
        </authorList>
    </citation>
    <scope>NUCLEOTIDE SEQUENCE [LARGE SCALE GENOMIC DNA]</scope>
    <source>
        <strain evidence="2">DSM 45344</strain>
    </source>
</reference>
<dbReference type="STRING" id="307121.GA0070620_3100"/>
<keyword evidence="2" id="KW-1185">Reference proteome</keyword>
<gene>
    <name evidence="1" type="ORF">GA0070620_3100</name>
</gene>
<dbReference type="OrthoDB" id="3358333at2"/>
<name>A0A1C3N4V6_9ACTN</name>
<sequence>MPIPAGSSPPAPPTSGPIVYDPVLSRVRLTVDGLADGFPVGVQRSTDQISWTTVRGGGALIPAGGVVRLDDYEFTPDVTNWYRVVGPLVADDFNRSATNEWDFPERGPEWIVTGTASAYNVNGTRGQHTHTSRGVVLESRQDVSLADVDVTLRGISVSAAPTGPDSNTIVTLAARQVVNDRVEGRLFFNADGTVSANVRQLVGGVETFSTFVPVPSASTASTLALRLRAVGTSLQGWAWLDGGVAPVAPTVSMTTSWTSAGLLRVRSVLASGTTNPLSWTVSYDGFAVTSPDDVWFTGSITPALGGVWLKSLARPFLNRQVTARDVSPVTRPPRAGVFDVVGRSFPVAVTDVRGSRRWTLEVNTYTPAEARDLDLLSASGDILLVQAPASGRLAAVPTGYVLLGDTRETTPPTSDLLMRVFELACTEVAAPTADVVGATVTCQTVLNTYATCQAVVDAHPTVVDLLELVGDPTEVIVS</sequence>